<gene>
    <name evidence="2" type="ORF">HNQ97_001443</name>
</gene>
<accession>A0ABR6C4L2</accession>
<feature type="transmembrane region" description="Helical" evidence="1">
    <location>
        <begin position="42"/>
        <end position="64"/>
    </location>
</feature>
<proteinExistence type="predicted"/>
<evidence type="ECO:0000256" key="1">
    <source>
        <dbReference type="SAM" id="Phobius"/>
    </source>
</evidence>
<keyword evidence="1" id="KW-1133">Transmembrane helix</keyword>
<dbReference type="Proteomes" id="UP000587524">
    <property type="component" value="Unassembled WGS sequence"/>
</dbReference>
<evidence type="ECO:0008006" key="4">
    <source>
        <dbReference type="Google" id="ProtNLM"/>
    </source>
</evidence>
<evidence type="ECO:0000313" key="3">
    <source>
        <dbReference type="Proteomes" id="UP000587524"/>
    </source>
</evidence>
<dbReference type="RefSeq" id="WP_067957102.1">
    <property type="nucleotide sequence ID" value="NZ_JACJHY010000005.1"/>
</dbReference>
<comment type="caution">
    <text evidence="2">The sequence shown here is derived from an EMBL/GenBank/DDBJ whole genome shotgun (WGS) entry which is preliminary data.</text>
</comment>
<keyword evidence="1" id="KW-0812">Transmembrane</keyword>
<organism evidence="2 3">
    <name type="scientific">Aminobacter ciceronei</name>
    <dbReference type="NCBI Taxonomy" id="150723"/>
    <lineage>
        <taxon>Bacteria</taxon>
        <taxon>Pseudomonadati</taxon>
        <taxon>Pseudomonadota</taxon>
        <taxon>Alphaproteobacteria</taxon>
        <taxon>Hyphomicrobiales</taxon>
        <taxon>Phyllobacteriaceae</taxon>
        <taxon>Aminobacter</taxon>
    </lineage>
</organism>
<keyword evidence="1" id="KW-0472">Membrane</keyword>
<protein>
    <recommendedName>
        <fullName evidence="4">Transmembrane protein</fullName>
    </recommendedName>
</protein>
<evidence type="ECO:0000313" key="2">
    <source>
        <dbReference type="EMBL" id="MBA9019452.1"/>
    </source>
</evidence>
<name>A0ABR6C4L2_9HYPH</name>
<keyword evidence="3" id="KW-1185">Reference proteome</keyword>
<reference evidence="2 3" key="1">
    <citation type="submission" date="2020-08" db="EMBL/GenBank/DDBJ databases">
        <title>Genomic Encyclopedia of Type Strains, Phase IV (KMG-IV): sequencing the most valuable type-strain genomes for metagenomic binning, comparative biology and taxonomic classification.</title>
        <authorList>
            <person name="Goeker M."/>
        </authorList>
    </citation>
    <scope>NUCLEOTIDE SEQUENCE [LARGE SCALE GENOMIC DNA]</scope>
    <source>
        <strain evidence="2 3">DSM 17455</strain>
    </source>
</reference>
<dbReference type="EMBL" id="JACJHZ010000005">
    <property type="protein sequence ID" value="MBA9019452.1"/>
    <property type="molecule type" value="Genomic_DNA"/>
</dbReference>
<sequence>MTDDRPAALPSGEGAKEFDAAAWVGEPDNRTNDEFMVARAKVTFWMFVLMTCGLAIYVTARLALRIVELLYQA</sequence>